<dbReference type="Pfam" id="PF13362">
    <property type="entry name" value="Toprim_3"/>
    <property type="match status" value="1"/>
</dbReference>
<organism evidence="2 3">
    <name type="scientific">Candidatus Nitrotoga fabula</name>
    <dbReference type="NCBI Taxonomy" id="2182327"/>
    <lineage>
        <taxon>Bacteria</taxon>
        <taxon>Pseudomonadati</taxon>
        <taxon>Pseudomonadota</taxon>
        <taxon>Betaproteobacteria</taxon>
        <taxon>Nitrosomonadales</taxon>
        <taxon>Gallionellaceae</taxon>
        <taxon>Candidatus Nitrotoga</taxon>
    </lineage>
</organism>
<dbReference type="EMBL" id="CAJNBL010000014">
    <property type="protein sequence ID" value="CAE6713349.1"/>
    <property type="molecule type" value="Genomic_DNA"/>
</dbReference>
<reference evidence="2" key="1">
    <citation type="submission" date="2021-02" db="EMBL/GenBank/DDBJ databases">
        <authorList>
            <person name="Han P."/>
        </authorList>
    </citation>
    <scope>NUCLEOTIDE SEQUENCE</scope>
    <source>
        <strain evidence="2">Candidatus Nitrotoga sp. ZN8</strain>
    </source>
</reference>
<keyword evidence="3" id="KW-1185">Reference proteome</keyword>
<protein>
    <recommendedName>
        <fullName evidence="1">Toprim domain-containing protein</fullName>
    </recommendedName>
</protein>
<dbReference type="InterPro" id="IPR006171">
    <property type="entry name" value="TOPRIM_dom"/>
</dbReference>
<dbReference type="Proteomes" id="UP000675882">
    <property type="component" value="Unassembled WGS sequence"/>
</dbReference>
<dbReference type="AlphaFoldDB" id="A0A916BDL2"/>
<proteinExistence type="predicted"/>
<comment type="caution">
    <text evidence="2">The sequence shown here is derived from an EMBL/GenBank/DDBJ whole genome shotgun (WGS) entry which is preliminary data.</text>
</comment>
<dbReference type="RefSeq" id="WP_213035857.1">
    <property type="nucleotide sequence ID" value="NZ_CAJNBL010000014.1"/>
</dbReference>
<dbReference type="CDD" id="cd01029">
    <property type="entry name" value="TOPRIM_primases"/>
    <property type="match status" value="1"/>
</dbReference>
<accession>A0A916BDL2</accession>
<evidence type="ECO:0000313" key="2">
    <source>
        <dbReference type="EMBL" id="CAE6713349.1"/>
    </source>
</evidence>
<feature type="domain" description="Toprim" evidence="1">
    <location>
        <begin position="105"/>
        <end position="204"/>
    </location>
</feature>
<name>A0A916BDL2_9PROT</name>
<evidence type="ECO:0000259" key="1">
    <source>
        <dbReference type="Pfam" id="PF13362"/>
    </source>
</evidence>
<sequence>MKALRAAEAELAARTATRVWIAYVPTGESDYLDRKGVAAHGVRFDPHGHGTLAIPMCDAYGNIHGLQIIRGRNRGNKLQKQYFPKGLAKQGHYHLLGGSPTWICLVAEGYATGASVYQATQLPVAVAFDAGNLMPVAVVLHKTYPRAKILICADDDHLTVGNPGITAASAAALAVNGAWVAPRFTQDRGDHKITDFNDLHTLEGLHVVRSQIEARLRELKWQPGSAASPASLLSDGSKQPDTEKPLLSIEEACTRYILIYGGKGLLFDQERRILLLKQDVLDICPDHAWRELKQRPDRRVVPMESVGFDPTESDPRIVCNLWGGWPTEPREGKCTALLGLLQYLCSNESNHREVYQWVLNWLAYVRIRMPFLLFLSRIYLTPWNAWYQWNTGFIGKKSVKTGVEPQWNPEDRP</sequence>
<gene>
    <name evidence="2" type="ORF">NTGZN8_210025</name>
</gene>
<evidence type="ECO:0000313" key="3">
    <source>
        <dbReference type="Proteomes" id="UP000675882"/>
    </source>
</evidence>
<dbReference type="InterPro" id="IPR034154">
    <property type="entry name" value="TOPRIM_DnaG/twinkle"/>
</dbReference>